<reference evidence="7" key="2">
    <citation type="submission" date="2025-09" db="UniProtKB">
        <authorList>
            <consortium name="Ensembl"/>
        </authorList>
    </citation>
    <scope>IDENTIFICATION</scope>
</reference>
<evidence type="ECO:0000256" key="1">
    <source>
        <dbReference type="ARBA" id="ARBA00004141"/>
    </source>
</evidence>
<evidence type="ECO:0000313" key="8">
    <source>
        <dbReference type="Proteomes" id="UP000264840"/>
    </source>
</evidence>
<evidence type="ECO:0000256" key="5">
    <source>
        <dbReference type="SAM" id="Phobius"/>
    </source>
</evidence>
<evidence type="ECO:0000256" key="3">
    <source>
        <dbReference type="ARBA" id="ARBA00022989"/>
    </source>
</evidence>
<name>A0A3Q2VN52_HAPBU</name>
<dbReference type="GO" id="GO:0016020">
    <property type="term" value="C:membrane"/>
    <property type="evidence" value="ECO:0007669"/>
    <property type="project" value="UniProtKB-SubCell"/>
</dbReference>
<dbReference type="STRING" id="8153.ENSHBUP00000013482"/>
<dbReference type="Pfam" id="PF13705">
    <property type="entry name" value="TRC8_N"/>
    <property type="match status" value="1"/>
</dbReference>
<evidence type="ECO:0000256" key="4">
    <source>
        <dbReference type="ARBA" id="ARBA00023136"/>
    </source>
</evidence>
<evidence type="ECO:0000313" key="7">
    <source>
        <dbReference type="Ensembl" id="ENSHBUP00000013482.1"/>
    </source>
</evidence>
<keyword evidence="3 5" id="KW-1133">Transmembrane helix</keyword>
<keyword evidence="4 5" id="KW-0472">Membrane</keyword>
<keyword evidence="2 5" id="KW-0812">Transmembrane</keyword>
<feature type="domain" description="TRC8-like N-terminal" evidence="6">
    <location>
        <begin position="73"/>
        <end position="228"/>
    </location>
</feature>
<reference evidence="7" key="1">
    <citation type="submission" date="2025-08" db="UniProtKB">
        <authorList>
            <consortium name="Ensembl"/>
        </authorList>
    </citation>
    <scope>IDENTIFICATION</scope>
</reference>
<dbReference type="AlphaFoldDB" id="A0A3Q2VN52"/>
<accession>A0A3Q2VN52</accession>
<protein>
    <recommendedName>
        <fullName evidence="6">TRC8-like N-terminal domain-containing protein</fullName>
    </recommendedName>
</protein>
<organism evidence="7 8">
    <name type="scientific">Haplochromis burtoni</name>
    <name type="common">Burton's mouthbrooder</name>
    <name type="synonym">Chromis burtoni</name>
    <dbReference type="NCBI Taxonomy" id="8153"/>
    <lineage>
        <taxon>Eukaryota</taxon>
        <taxon>Metazoa</taxon>
        <taxon>Chordata</taxon>
        <taxon>Craniata</taxon>
        <taxon>Vertebrata</taxon>
        <taxon>Euteleostomi</taxon>
        <taxon>Actinopterygii</taxon>
        <taxon>Neopterygii</taxon>
        <taxon>Teleostei</taxon>
        <taxon>Neoteleostei</taxon>
        <taxon>Acanthomorphata</taxon>
        <taxon>Ovalentaria</taxon>
        <taxon>Cichlomorphae</taxon>
        <taxon>Cichliformes</taxon>
        <taxon>Cichlidae</taxon>
        <taxon>African cichlids</taxon>
        <taxon>Pseudocrenilabrinae</taxon>
        <taxon>Haplochromini</taxon>
        <taxon>Haplochromis</taxon>
    </lineage>
</organism>
<dbReference type="Proteomes" id="UP000264840">
    <property type="component" value="Unplaced"/>
</dbReference>
<feature type="transmembrane region" description="Helical" evidence="5">
    <location>
        <begin position="139"/>
        <end position="158"/>
    </location>
</feature>
<feature type="transmembrane region" description="Helical" evidence="5">
    <location>
        <begin position="178"/>
        <end position="205"/>
    </location>
</feature>
<keyword evidence="8" id="KW-1185">Reference proteome</keyword>
<evidence type="ECO:0000256" key="2">
    <source>
        <dbReference type="ARBA" id="ARBA00022692"/>
    </source>
</evidence>
<sequence length="230" mass="25838">MQHLNLQIFFTCTQNSGTKITPYVKTGLFNVTLKEICELKLLLIANSLSSLGPAEACHRCYRFNKSKFSLNSSKTVISCKIMQEASLYCYFLPGQIILSTLCAFLMKTKKVWLFSAHMLPLLARLCATPHATLLTVNTFSMGLTGVGIAVFLLSNIFVPYRLARAAYSELLHLELYRLLGVGISLWNQFAVPVLFSVFWFILFIVQLCSDIMSAGTSITHHGIMFFLLTR</sequence>
<comment type="subcellular location">
    <subcellularLocation>
        <location evidence="1">Membrane</location>
        <topology evidence="1">Multi-pass membrane protein</topology>
    </subcellularLocation>
</comment>
<dbReference type="InterPro" id="IPR025754">
    <property type="entry name" value="TRC8_N_dom"/>
</dbReference>
<proteinExistence type="predicted"/>
<dbReference type="Ensembl" id="ENSHBUT00000021213.1">
    <property type="protein sequence ID" value="ENSHBUP00000013482.1"/>
    <property type="gene ID" value="ENSHBUG00000015272.1"/>
</dbReference>
<feature type="transmembrane region" description="Helical" evidence="5">
    <location>
        <begin position="211"/>
        <end position="229"/>
    </location>
</feature>
<evidence type="ECO:0000259" key="6">
    <source>
        <dbReference type="Pfam" id="PF13705"/>
    </source>
</evidence>
<dbReference type="GeneTree" id="ENSGT00940000165044"/>
<feature type="transmembrane region" description="Helical" evidence="5">
    <location>
        <begin position="87"/>
        <end position="106"/>
    </location>
</feature>